<organism evidence="1 2">
    <name type="scientific">Erwinia psidii</name>
    <dbReference type="NCBI Taxonomy" id="69224"/>
    <lineage>
        <taxon>Bacteria</taxon>
        <taxon>Pseudomonadati</taxon>
        <taxon>Pseudomonadota</taxon>
        <taxon>Gammaproteobacteria</taxon>
        <taxon>Enterobacterales</taxon>
        <taxon>Erwiniaceae</taxon>
        <taxon>Erwinia</taxon>
    </lineage>
</organism>
<name>A0A3N6SJ93_9GAMM</name>
<gene>
    <name evidence="1" type="ORF">EB241_14210</name>
</gene>
<reference evidence="1 2" key="1">
    <citation type="submission" date="2018-10" db="EMBL/GenBank/DDBJ databases">
        <title>Draft genome sequence for the type isolate of Erwinia psidii, agent causal of bacterial blight in guava (Psidium guajava) and wilt and die-back of Eucalyptus spp.</title>
        <authorList>
            <person name="Hermenegildo P.S."/>
            <person name="Santos S.A."/>
            <person name="Guimaraes L.M.S."/>
            <person name="Vidigal P.M.P."/>
            <person name="Pereira I.C."/>
            <person name="Badel J.L."/>
            <person name="Alfenas-Zerbini P."/>
            <person name="Ferreira M.A.S.V."/>
            <person name="Alfenas A.C."/>
        </authorList>
    </citation>
    <scope>NUCLEOTIDE SEQUENCE [LARGE SCALE GENOMIC DNA]</scope>
    <source>
        <strain evidence="1 2">IBSBF 435</strain>
    </source>
</reference>
<evidence type="ECO:0000313" key="1">
    <source>
        <dbReference type="EMBL" id="RQM37676.1"/>
    </source>
</evidence>
<dbReference type="Proteomes" id="UP000279457">
    <property type="component" value="Unassembled WGS sequence"/>
</dbReference>
<dbReference type="AlphaFoldDB" id="A0A3N6SJ93"/>
<protein>
    <recommendedName>
        <fullName evidence="3">Filamentous hemagglutinin</fullName>
    </recommendedName>
</protein>
<dbReference type="OrthoDB" id="2664633at2"/>
<dbReference type="EMBL" id="RHHM01000010">
    <property type="protein sequence ID" value="RQM37676.1"/>
    <property type="molecule type" value="Genomic_DNA"/>
</dbReference>
<sequence length="190" mass="19774">MYLLLSQANADKNRLATGTLGFSDITNEADYRTQHQGVGISSGASAGRQFAGNMANSLLAGTGGGGSAQGTSRSAVADGTIVIRDQANQRQDVATLSRDAAGANDSISPIFNKEKEQQRLQTAQLIGEVGAQAGDSARTQGDIDGLKAAKEKHPGLSADQLRETPEYRAEMQKFGTGSAVLTCSRQVCLA</sequence>
<comment type="caution">
    <text evidence="1">The sequence shown here is derived from an EMBL/GenBank/DDBJ whole genome shotgun (WGS) entry which is preliminary data.</text>
</comment>
<proteinExistence type="predicted"/>
<keyword evidence="2" id="KW-1185">Reference proteome</keyword>
<accession>A0A3N6SJ93</accession>
<dbReference type="RefSeq" id="WP_124233728.1">
    <property type="nucleotide sequence ID" value="NZ_RHHM01000010.1"/>
</dbReference>
<evidence type="ECO:0000313" key="2">
    <source>
        <dbReference type="Proteomes" id="UP000279457"/>
    </source>
</evidence>
<evidence type="ECO:0008006" key="3">
    <source>
        <dbReference type="Google" id="ProtNLM"/>
    </source>
</evidence>